<dbReference type="InterPro" id="IPR051673">
    <property type="entry name" value="SSDNA_exonuclease_RecJ"/>
</dbReference>
<evidence type="ECO:0000259" key="8">
    <source>
        <dbReference type="Pfam" id="PF10141"/>
    </source>
</evidence>
<dbReference type="PANTHER" id="PTHR30255:SF2">
    <property type="entry name" value="SINGLE-STRANDED-DNA-SPECIFIC EXONUCLEASE RECJ"/>
    <property type="match status" value="1"/>
</dbReference>
<feature type="domain" description="Single-stranded-DNA-specific exonuclease RecJ C-terminal" evidence="8">
    <location>
        <begin position="567"/>
        <end position="765"/>
    </location>
</feature>
<reference evidence="11" key="1">
    <citation type="submission" date="2016-10" db="EMBL/GenBank/DDBJ databases">
        <authorList>
            <person name="Varghese N."/>
            <person name="Submissions S."/>
        </authorList>
    </citation>
    <scope>NUCLEOTIDE SEQUENCE [LARGE SCALE GENOMIC DNA]</scope>
    <source>
        <strain evidence="11">DSM 23664</strain>
    </source>
</reference>
<organism evidence="10 11">
    <name type="scientific">Alkalibacterium subtropicum</name>
    <dbReference type="NCBI Taxonomy" id="753702"/>
    <lineage>
        <taxon>Bacteria</taxon>
        <taxon>Bacillati</taxon>
        <taxon>Bacillota</taxon>
        <taxon>Bacilli</taxon>
        <taxon>Lactobacillales</taxon>
        <taxon>Carnobacteriaceae</taxon>
        <taxon>Alkalibacterium</taxon>
    </lineage>
</organism>
<comment type="similarity">
    <text evidence="1">Belongs to the RecJ family.</text>
</comment>
<dbReference type="STRING" id="753702.SAMN04488102_101292"/>
<dbReference type="InterPro" id="IPR001667">
    <property type="entry name" value="DDH_dom"/>
</dbReference>
<evidence type="ECO:0000256" key="2">
    <source>
        <dbReference type="ARBA" id="ARBA00019841"/>
    </source>
</evidence>
<evidence type="ECO:0000259" key="9">
    <source>
        <dbReference type="Pfam" id="PF17768"/>
    </source>
</evidence>
<evidence type="ECO:0000313" key="10">
    <source>
        <dbReference type="EMBL" id="SFB89156.1"/>
    </source>
</evidence>
<evidence type="ECO:0000256" key="5">
    <source>
        <dbReference type="ARBA" id="ARBA00022839"/>
    </source>
</evidence>
<dbReference type="Pfam" id="PF17768">
    <property type="entry name" value="RecJ_OB"/>
    <property type="match status" value="1"/>
</dbReference>
<dbReference type="GO" id="GO:0003676">
    <property type="term" value="F:nucleic acid binding"/>
    <property type="evidence" value="ECO:0007669"/>
    <property type="project" value="InterPro"/>
</dbReference>
<dbReference type="InterPro" id="IPR041122">
    <property type="entry name" value="RecJ_OB"/>
</dbReference>
<protein>
    <recommendedName>
        <fullName evidence="2">Single-stranded-DNA-specific exonuclease RecJ</fullName>
    </recommendedName>
</protein>
<dbReference type="EMBL" id="FOLT01000001">
    <property type="protein sequence ID" value="SFB89156.1"/>
    <property type="molecule type" value="Genomic_DNA"/>
</dbReference>
<dbReference type="Proteomes" id="UP000199612">
    <property type="component" value="Unassembled WGS sequence"/>
</dbReference>
<evidence type="ECO:0000256" key="4">
    <source>
        <dbReference type="ARBA" id="ARBA00022801"/>
    </source>
</evidence>
<keyword evidence="3" id="KW-0540">Nuclease</keyword>
<dbReference type="Pfam" id="PF01368">
    <property type="entry name" value="DHH"/>
    <property type="match status" value="1"/>
</dbReference>
<feature type="domain" description="DDH" evidence="6">
    <location>
        <begin position="83"/>
        <end position="227"/>
    </location>
</feature>
<keyword evidence="11" id="KW-1185">Reference proteome</keyword>
<dbReference type="PANTHER" id="PTHR30255">
    <property type="entry name" value="SINGLE-STRANDED-DNA-SPECIFIC EXONUCLEASE RECJ"/>
    <property type="match status" value="1"/>
</dbReference>
<dbReference type="Pfam" id="PF02272">
    <property type="entry name" value="DHHA1"/>
    <property type="match status" value="1"/>
</dbReference>
<dbReference type="InterPro" id="IPR004610">
    <property type="entry name" value="RecJ"/>
</dbReference>
<dbReference type="InterPro" id="IPR003156">
    <property type="entry name" value="DHHA1_dom"/>
</dbReference>
<dbReference type="Gene3D" id="3.90.1640.30">
    <property type="match status" value="1"/>
</dbReference>
<dbReference type="GO" id="GO:0006281">
    <property type="term" value="P:DNA repair"/>
    <property type="evidence" value="ECO:0007669"/>
    <property type="project" value="InterPro"/>
</dbReference>
<dbReference type="OrthoDB" id="9809852at2"/>
<evidence type="ECO:0000256" key="1">
    <source>
        <dbReference type="ARBA" id="ARBA00005915"/>
    </source>
</evidence>
<dbReference type="Gene3D" id="3.10.310.30">
    <property type="match status" value="1"/>
</dbReference>
<dbReference type="InterPro" id="IPR018779">
    <property type="entry name" value="RecJ_C"/>
</dbReference>
<dbReference type="Pfam" id="PF10141">
    <property type="entry name" value="ssDNA-exonuc_C"/>
    <property type="match status" value="1"/>
</dbReference>
<keyword evidence="5 10" id="KW-0269">Exonuclease</keyword>
<dbReference type="AlphaFoldDB" id="A0A1I1ER45"/>
<evidence type="ECO:0000259" key="6">
    <source>
        <dbReference type="Pfam" id="PF01368"/>
    </source>
</evidence>
<dbReference type="GO" id="GO:0008409">
    <property type="term" value="F:5'-3' exonuclease activity"/>
    <property type="evidence" value="ECO:0007669"/>
    <property type="project" value="InterPro"/>
</dbReference>
<dbReference type="RefSeq" id="WP_091528060.1">
    <property type="nucleotide sequence ID" value="NZ_FOLT01000001.1"/>
</dbReference>
<evidence type="ECO:0000313" key="11">
    <source>
        <dbReference type="Proteomes" id="UP000199612"/>
    </source>
</evidence>
<evidence type="ECO:0000256" key="3">
    <source>
        <dbReference type="ARBA" id="ARBA00022722"/>
    </source>
</evidence>
<dbReference type="SUPFAM" id="SSF64182">
    <property type="entry name" value="DHH phosphoesterases"/>
    <property type="match status" value="1"/>
</dbReference>
<keyword evidence="4" id="KW-0378">Hydrolase</keyword>
<dbReference type="GO" id="GO:0006310">
    <property type="term" value="P:DNA recombination"/>
    <property type="evidence" value="ECO:0007669"/>
    <property type="project" value="InterPro"/>
</dbReference>
<evidence type="ECO:0000259" key="7">
    <source>
        <dbReference type="Pfam" id="PF02272"/>
    </source>
</evidence>
<sequence>MQNKVTIWKLNEETAEVRRDQLAAELGKSRTFAELCLKRGLDTKEAVDSFITPSLDLIGDPFLFHDMEKAVERIMAAVSGSEKITIYGDYDADGVTSTAILYEAIELLGGQVDYFIPNRFKEGYGPNIEAFDLLIDSGTQLIVTVDNGVSGHEAISHARSRGVDVIVSDHHECPEVLPEAYAIIHPRHPEKHYSTPDLSGAGVSMKLAHALLGENPTEFLELAAIGTIADLVSLTGENRAIAYYGLNVLKQTQRLGLIALMQSGNIKPEAVNEETVGFQLAPPINAVGRLGDASVVVDLLTTFDEEKAFKLSKEILSKNDERKAIVETITKEALIMAEEKKDQAMMVLAQKNWHEGVLGIVASKITEKFHKPVLVLTINEAEDKVKGSGRSIDGFNLYECVNAFRDKLQSFGGHEMACGLSLDRSYLSEFSVEVNRKAEALSDSLKSEKIFRIETAIEWTEIDTQVVEEINLLRPFGQDNPKPLVKIAAVHPENTKKIGANQTHFKATLQRDDKQLDMIAFNRAQWSDILKSSPEIDIIGYLSINEWNGFRKVQLQALDYKSREPLVIDQRKSVIQEEMFKTSNVHFIFFQKAVARKWIPRIDAESTHQVAARETELKALPSGIPVIIVDTPENVEDFKTIYETYQAHPLYLYFHSPHEYYLKGMPKKHHFQKLYKWLMKKQEVVLSKDTKQMVRNMNLDKDTLKFMLMVFLENEFVTMEDGKLSLVSNPSKKQLEDTLTYKKRLKQIEAEEVLVYSSFKELLAYLKK</sequence>
<proteinExistence type="inferred from homology"/>
<gene>
    <name evidence="10" type="ORF">SAMN04488102_101292</name>
</gene>
<feature type="domain" description="RecJ OB" evidence="9">
    <location>
        <begin position="454"/>
        <end position="557"/>
    </location>
</feature>
<name>A0A1I1ER45_9LACT</name>
<accession>A0A1I1ER45</accession>
<dbReference type="InterPro" id="IPR038763">
    <property type="entry name" value="DHH_sf"/>
</dbReference>
<dbReference type="NCBIfam" id="TIGR00644">
    <property type="entry name" value="recJ"/>
    <property type="match status" value="1"/>
</dbReference>
<feature type="domain" description="DHHA1" evidence="7">
    <location>
        <begin position="345"/>
        <end position="435"/>
    </location>
</feature>